<dbReference type="AlphaFoldDB" id="A0A4Y7PR83"/>
<dbReference type="EMBL" id="ML170219">
    <property type="protein sequence ID" value="TDL17608.1"/>
    <property type="molecule type" value="Genomic_DNA"/>
</dbReference>
<reference evidence="1 2" key="1">
    <citation type="submission" date="2018-06" db="EMBL/GenBank/DDBJ databases">
        <title>A transcriptomic atlas of mushroom development highlights an independent origin of complex multicellularity.</title>
        <authorList>
            <consortium name="DOE Joint Genome Institute"/>
            <person name="Krizsan K."/>
            <person name="Almasi E."/>
            <person name="Merenyi Z."/>
            <person name="Sahu N."/>
            <person name="Viragh M."/>
            <person name="Koszo T."/>
            <person name="Mondo S."/>
            <person name="Kiss B."/>
            <person name="Balint B."/>
            <person name="Kues U."/>
            <person name="Barry K."/>
            <person name="Hegedus J.C."/>
            <person name="Henrissat B."/>
            <person name="Johnson J."/>
            <person name="Lipzen A."/>
            <person name="Ohm R."/>
            <person name="Nagy I."/>
            <person name="Pangilinan J."/>
            <person name="Yan J."/>
            <person name="Xiong Y."/>
            <person name="Grigoriev I.V."/>
            <person name="Hibbett D.S."/>
            <person name="Nagy L.G."/>
        </authorList>
    </citation>
    <scope>NUCLEOTIDE SEQUENCE [LARGE SCALE GENOMIC DNA]</scope>
    <source>
        <strain evidence="1 2">SZMC22713</strain>
    </source>
</reference>
<name>A0A4Y7PR83_9AGAM</name>
<evidence type="ECO:0000313" key="1">
    <source>
        <dbReference type="EMBL" id="TDL17608.1"/>
    </source>
</evidence>
<evidence type="ECO:0000313" key="2">
    <source>
        <dbReference type="Proteomes" id="UP000294933"/>
    </source>
</evidence>
<protein>
    <submittedName>
        <fullName evidence="1">Uncharacterized protein</fullName>
    </submittedName>
</protein>
<dbReference type="VEuPathDB" id="FungiDB:BD410DRAFT_807217"/>
<sequence length="132" mass="14520">MATPINGPLVGLWYSPTITIVRLGKQSVKGDDLCTNASADQFQPQRQRQHYKRLMGSSTGIGSATFQAITVSQSSPVANHEGIKIEWSQLLPERGINVSNLHPEDNINRFSGIQTLKDSDDLADVRTHAFCQ</sequence>
<organism evidence="1 2">
    <name type="scientific">Rickenella mellea</name>
    <dbReference type="NCBI Taxonomy" id="50990"/>
    <lineage>
        <taxon>Eukaryota</taxon>
        <taxon>Fungi</taxon>
        <taxon>Dikarya</taxon>
        <taxon>Basidiomycota</taxon>
        <taxon>Agaricomycotina</taxon>
        <taxon>Agaricomycetes</taxon>
        <taxon>Hymenochaetales</taxon>
        <taxon>Rickenellaceae</taxon>
        <taxon>Rickenella</taxon>
    </lineage>
</organism>
<dbReference type="Proteomes" id="UP000294933">
    <property type="component" value="Unassembled WGS sequence"/>
</dbReference>
<accession>A0A4Y7PR83</accession>
<proteinExistence type="predicted"/>
<gene>
    <name evidence="1" type="ORF">BD410DRAFT_807217</name>
</gene>
<keyword evidence="2" id="KW-1185">Reference proteome</keyword>